<keyword evidence="4" id="KW-1185">Reference proteome</keyword>
<comment type="caution">
    <text evidence="3">The sequence shown here is derived from an EMBL/GenBank/DDBJ whole genome shotgun (WGS) entry which is preliminary data.</text>
</comment>
<dbReference type="SUPFAM" id="SSF56300">
    <property type="entry name" value="Metallo-dependent phosphatases"/>
    <property type="match status" value="1"/>
</dbReference>
<dbReference type="InterPro" id="IPR029052">
    <property type="entry name" value="Metallo-depent_PP-like"/>
</dbReference>
<sequence>MLIKFIKLFLCTVCLFFCHGVFAQYHWVSFDENGMFVANAIVSRGEKCPELYIDSVWEHFYKKFNSAFPDIERCYFFFDRKAKNVVIGGEKMFLPSSMIHRVGIIGDTGCRGDYRQSCSSLKSWPFAKVADLLAEKDIDLVVHVGDLLYMHGKSKYDFDLCSWKHWEFEFFKPMNNLLKKAPLIMVRGNHEACCKKCWNGANFFFTPPRNQDNFCVNVEPLSILEFDNAVFFNIDSSSASDFITEQHLVKIYKQQLNVQNIINDKFNILLTHRPLYGMFSILNFGLYGNRTLRQSFNNLSCSLDLIVSGHIHLMQFLNFADSCIAQLIVGNSGAHLHRKPIMHKGNFVDNAMQVYKTFDSFGFAVLDLHRMLSFDIFSYEDKKNISCMQIYREDKDIKWQCFLDK</sequence>
<gene>
    <name evidence="3" type="ORF">CAXC1_120062</name>
</gene>
<feature type="chain" id="PRO_5046924517" description="Calcineurin-like phosphoesterase domain-containing protein" evidence="1">
    <location>
        <begin position="24"/>
        <end position="405"/>
    </location>
</feature>
<protein>
    <recommendedName>
        <fullName evidence="2">Calcineurin-like phosphoesterase domain-containing protein</fullName>
    </recommendedName>
</protein>
<name>A0ABP0EUY4_9RICK</name>
<dbReference type="EMBL" id="CAWVOK010000003">
    <property type="protein sequence ID" value="CAK8162380.1"/>
    <property type="molecule type" value="Genomic_DNA"/>
</dbReference>
<dbReference type="Pfam" id="PF00149">
    <property type="entry name" value="Metallophos"/>
    <property type="match status" value="1"/>
</dbReference>
<evidence type="ECO:0000259" key="2">
    <source>
        <dbReference type="Pfam" id="PF00149"/>
    </source>
</evidence>
<dbReference type="RefSeq" id="WP_338363379.1">
    <property type="nucleotide sequence ID" value="NZ_CAWVOK010000003.1"/>
</dbReference>
<keyword evidence="1" id="KW-0732">Signal</keyword>
<evidence type="ECO:0000313" key="3">
    <source>
        <dbReference type="EMBL" id="CAK8162380.1"/>
    </source>
</evidence>
<evidence type="ECO:0000313" key="4">
    <source>
        <dbReference type="Proteomes" id="UP001314181"/>
    </source>
</evidence>
<accession>A0ABP0EUY4</accession>
<feature type="signal peptide" evidence="1">
    <location>
        <begin position="1"/>
        <end position="23"/>
    </location>
</feature>
<proteinExistence type="predicted"/>
<organism evidence="3 4">
    <name type="scientific">Candidatus Xenohaliotis californiensis</name>
    <dbReference type="NCBI Taxonomy" id="84677"/>
    <lineage>
        <taxon>Bacteria</taxon>
        <taxon>Pseudomonadati</taxon>
        <taxon>Pseudomonadota</taxon>
        <taxon>Alphaproteobacteria</taxon>
        <taxon>Rickettsiales</taxon>
        <taxon>Anaplasmataceae</taxon>
        <taxon>Candidatus Xenohaliotis</taxon>
    </lineage>
</organism>
<dbReference type="InterPro" id="IPR004843">
    <property type="entry name" value="Calcineurin-like_PHP"/>
</dbReference>
<feature type="domain" description="Calcineurin-like phosphoesterase" evidence="2">
    <location>
        <begin position="101"/>
        <end position="313"/>
    </location>
</feature>
<dbReference type="Proteomes" id="UP001314181">
    <property type="component" value="Unassembled WGS sequence"/>
</dbReference>
<reference evidence="3 4" key="1">
    <citation type="submission" date="2024-01" db="EMBL/GenBank/DDBJ databases">
        <authorList>
            <person name="Kunselman E."/>
        </authorList>
    </citation>
    <scope>NUCLEOTIDE SEQUENCE [LARGE SCALE GENOMIC DNA]</scope>
    <source>
        <strain evidence="3">2 abalone samples</strain>
    </source>
</reference>
<evidence type="ECO:0000256" key="1">
    <source>
        <dbReference type="SAM" id="SignalP"/>
    </source>
</evidence>
<dbReference type="Gene3D" id="3.60.21.10">
    <property type="match status" value="1"/>
</dbReference>